<dbReference type="EC" id="2.7.7.65" evidence="5"/>
<dbReference type="Pfam" id="PF08447">
    <property type="entry name" value="PAS_3"/>
    <property type="match status" value="2"/>
</dbReference>
<comment type="caution">
    <text evidence="5">The sequence shown here is derived from an EMBL/GenBank/DDBJ whole genome shotgun (WGS) entry which is preliminary data.</text>
</comment>
<proteinExistence type="predicted"/>
<organism evidence="5 6">
    <name type="scientific">Paenisporosarcina quisquiliarum</name>
    <dbReference type="NCBI Taxonomy" id="365346"/>
    <lineage>
        <taxon>Bacteria</taxon>
        <taxon>Bacillati</taxon>
        <taxon>Bacillota</taxon>
        <taxon>Bacilli</taxon>
        <taxon>Bacillales</taxon>
        <taxon>Caryophanaceae</taxon>
        <taxon>Paenisporosarcina</taxon>
    </lineage>
</organism>
<dbReference type="PROSITE" id="PS50887">
    <property type="entry name" value="GGDEF"/>
    <property type="match status" value="1"/>
</dbReference>
<dbReference type="PROSITE" id="PS50113">
    <property type="entry name" value="PAC"/>
    <property type="match status" value="1"/>
</dbReference>
<feature type="domain" description="PAS" evidence="2">
    <location>
        <begin position="26"/>
        <end position="83"/>
    </location>
</feature>
<keyword evidence="6" id="KW-1185">Reference proteome</keyword>
<evidence type="ECO:0000259" key="2">
    <source>
        <dbReference type="PROSITE" id="PS50112"/>
    </source>
</evidence>
<evidence type="ECO:0000313" key="6">
    <source>
        <dbReference type="Proteomes" id="UP001152173"/>
    </source>
</evidence>
<dbReference type="InterPro" id="IPR050469">
    <property type="entry name" value="Diguanylate_Cyclase"/>
</dbReference>
<evidence type="ECO:0000313" key="5">
    <source>
        <dbReference type="EMBL" id="MCZ8535894.1"/>
    </source>
</evidence>
<dbReference type="InterPro" id="IPR029787">
    <property type="entry name" value="Nucleotide_cyclase"/>
</dbReference>
<evidence type="ECO:0000259" key="4">
    <source>
        <dbReference type="PROSITE" id="PS50887"/>
    </source>
</evidence>
<keyword evidence="1" id="KW-0175">Coiled coil</keyword>
<dbReference type="AlphaFoldDB" id="A0A9X3LEL4"/>
<protein>
    <submittedName>
        <fullName evidence="5">Diguanylate cyclase</fullName>
        <ecNumber evidence="5">2.7.7.65</ecNumber>
    </submittedName>
</protein>
<feature type="domain" description="GGDEF" evidence="4">
    <location>
        <begin position="315"/>
        <end position="447"/>
    </location>
</feature>
<dbReference type="Gene3D" id="3.30.450.20">
    <property type="entry name" value="PAS domain"/>
    <property type="match status" value="2"/>
</dbReference>
<dbReference type="NCBIfam" id="TIGR00254">
    <property type="entry name" value="GGDEF"/>
    <property type="match status" value="1"/>
</dbReference>
<accession>A0A9X3LEL4</accession>
<gene>
    <name evidence="5" type="ORF">M9R32_01660</name>
</gene>
<feature type="coiled-coil region" evidence="1">
    <location>
        <begin position="260"/>
        <end position="287"/>
    </location>
</feature>
<dbReference type="InterPro" id="IPR043128">
    <property type="entry name" value="Rev_trsase/Diguanyl_cyclase"/>
</dbReference>
<dbReference type="InterPro" id="IPR001610">
    <property type="entry name" value="PAC"/>
</dbReference>
<feature type="domain" description="PAC" evidence="3">
    <location>
        <begin position="216"/>
        <end position="269"/>
    </location>
</feature>
<dbReference type="Proteomes" id="UP001152173">
    <property type="component" value="Unassembled WGS sequence"/>
</dbReference>
<dbReference type="CDD" id="cd00130">
    <property type="entry name" value="PAS"/>
    <property type="match status" value="2"/>
</dbReference>
<evidence type="ECO:0000259" key="3">
    <source>
        <dbReference type="PROSITE" id="PS50113"/>
    </source>
</evidence>
<dbReference type="SUPFAM" id="SSF55785">
    <property type="entry name" value="PYP-like sensor domain (PAS domain)"/>
    <property type="match status" value="2"/>
</dbReference>
<keyword evidence="5" id="KW-0808">Transferase</keyword>
<dbReference type="InterPro" id="IPR035965">
    <property type="entry name" value="PAS-like_dom_sf"/>
</dbReference>
<reference evidence="5" key="1">
    <citation type="submission" date="2022-05" db="EMBL/GenBank/DDBJ databases">
        <authorList>
            <person name="Colautti A."/>
            <person name="Iacumin L."/>
        </authorList>
    </citation>
    <scope>NUCLEOTIDE SEQUENCE</scope>
    <source>
        <strain evidence="5">SK 55</strain>
    </source>
</reference>
<feature type="domain" description="PAS" evidence="2">
    <location>
        <begin position="140"/>
        <end position="212"/>
    </location>
</feature>
<dbReference type="GO" id="GO:0052621">
    <property type="term" value="F:diguanylate cyclase activity"/>
    <property type="evidence" value="ECO:0007669"/>
    <property type="project" value="UniProtKB-EC"/>
</dbReference>
<dbReference type="InterPro" id="IPR000160">
    <property type="entry name" value="GGDEF_dom"/>
</dbReference>
<dbReference type="InterPro" id="IPR013655">
    <property type="entry name" value="PAS_fold_3"/>
</dbReference>
<sequence length="452" mass="53574">MGNMEQVFETSFQEMTWNGPVIFMHWVMDQGKQEVKHITPNVQRFFGYEPEEMISGSIPLLSIIFEEDRQKFQIIMKQRIASKSPFWESTYRIYSKDGDIRFIKSYTYIKQDQAGNETSIFSYLFDQTEIQNELNMHISLEHRWATAIDSAREGVWDWDLQSNEVYFSKHWKKMLGYEEHELPNEFSEWRKRIHPQDVSKVDLEIKEHLQNKTELFESEHRLLHADGTYRWILDRGKAVKRDRWGNAKRMIGTHVDITERKEIENLLHKRNEELERLVEEVKELSITDHLTTLFNRRKMVDEIKEAQKRFKVHGQPFTLAILDLDHFKNINDRYGHTFGDIALQTFANLLKAQIREPNIVARWGGEEFIILFHNSNGQETRQQLLSLQDCCTDDLLKYRMDSVRLSFSAGVYEYTSLQSRESILKHADQALYLAKSLGRKKIILYKEGLPIG</sequence>
<dbReference type="Gene3D" id="3.30.70.270">
    <property type="match status" value="1"/>
</dbReference>
<dbReference type="PROSITE" id="PS50112">
    <property type="entry name" value="PAS"/>
    <property type="match status" value="2"/>
</dbReference>
<dbReference type="RefSeq" id="WP_269924996.1">
    <property type="nucleotide sequence ID" value="NZ_JAMKBJ010000001.1"/>
</dbReference>
<dbReference type="Pfam" id="PF00990">
    <property type="entry name" value="GGDEF"/>
    <property type="match status" value="1"/>
</dbReference>
<evidence type="ECO:0000256" key="1">
    <source>
        <dbReference type="SAM" id="Coils"/>
    </source>
</evidence>
<dbReference type="SMART" id="SM00267">
    <property type="entry name" value="GGDEF"/>
    <property type="match status" value="1"/>
</dbReference>
<name>A0A9X3LEL4_9BACL</name>
<dbReference type="EMBL" id="JAMKBJ010000001">
    <property type="protein sequence ID" value="MCZ8535894.1"/>
    <property type="molecule type" value="Genomic_DNA"/>
</dbReference>
<keyword evidence="5" id="KW-0548">Nucleotidyltransferase</keyword>
<dbReference type="PANTHER" id="PTHR45138">
    <property type="entry name" value="REGULATORY COMPONENTS OF SENSORY TRANSDUCTION SYSTEM"/>
    <property type="match status" value="1"/>
</dbReference>
<dbReference type="InterPro" id="IPR000700">
    <property type="entry name" value="PAS-assoc_C"/>
</dbReference>
<dbReference type="SUPFAM" id="SSF55073">
    <property type="entry name" value="Nucleotide cyclase"/>
    <property type="match status" value="1"/>
</dbReference>
<dbReference type="InterPro" id="IPR000014">
    <property type="entry name" value="PAS"/>
</dbReference>
<dbReference type="NCBIfam" id="TIGR00229">
    <property type="entry name" value="sensory_box"/>
    <property type="match status" value="2"/>
</dbReference>
<dbReference type="SMART" id="SM00091">
    <property type="entry name" value="PAS"/>
    <property type="match status" value="2"/>
</dbReference>
<dbReference type="FunFam" id="3.30.70.270:FF:000001">
    <property type="entry name" value="Diguanylate cyclase domain protein"/>
    <property type="match status" value="1"/>
</dbReference>
<dbReference type="CDD" id="cd01949">
    <property type="entry name" value="GGDEF"/>
    <property type="match status" value="1"/>
</dbReference>
<dbReference type="SMART" id="SM00086">
    <property type="entry name" value="PAC"/>
    <property type="match status" value="2"/>
</dbReference>
<dbReference type="PANTHER" id="PTHR45138:SF9">
    <property type="entry name" value="DIGUANYLATE CYCLASE DGCM-RELATED"/>
    <property type="match status" value="1"/>
</dbReference>